<dbReference type="Pfam" id="PF20171">
    <property type="entry name" value="OpcA_G6PD_C"/>
    <property type="match status" value="1"/>
</dbReference>
<evidence type="ECO:0000313" key="3">
    <source>
        <dbReference type="EMBL" id="BEH01190.1"/>
    </source>
</evidence>
<protein>
    <submittedName>
        <fullName evidence="3">Glucose-6-phosphate dehydrogenase assembly protein OpcA</fullName>
    </submittedName>
</protein>
<keyword evidence="4" id="KW-1185">Reference proteome</keyword>
<reference evidence="3" key="1">
    <citation type="journal article" date="2024" name="Int. J. Syst. Evol. Microbiol.">
        <title>Brooklawnia propionicigenes sp. nov., a facultatively anaerobic, propionate-producing bacterium isolated from a methanogenic reactor treating waste from cattle farms.</title>
        <authorList>
            <person name="Akita Y."/>
            <person name="Ueki A."/>
            <person name="Tonouchi A."/>
            <person name="Sugawara Y."/>
            <person name="Honma S."/>
            <person name="Kaku N."/>
            <person name="Ueki K."/>
        </authorList>
    </citation>
    <scope>NUCLEOTIDE SEQUENCE</scope>
    <source>
        <strain evidence="3">SH051</strain>
    </source>
</reference>
<feature type="domain" description="Glucose-6-phosphate dehydrogenase assembly protein OpcA C-terminal" evidence="2">
    <location>
        <begin position="163"/>
        <end position="292"/>
    </location>
</feature>
<dbReference type="AlphaFoldDB" id="A0AAN0KAC8"/>
<evidence type="ECO:0000259" key="1">
    <source>
        <dbReference type="Pfam" id="PF10128"/>
    </source>
</evidence>
<dbReference type="InterPro" id="IPR004555">
    <property type="entry name" value="G6PDH_assembly_OpcA"/>
</dbReference>
<dbReference type="InterPro" id="IPR046801">
    <property type="entry name" value="OpcA_G6PD_N"/>
</dbReference>
<sequence length="303" mass="33097">MSIRLENTDAHEINETLYRLRMEGKAPAKSGLVLTLVVNTTAEGYEQAMEGAQAAGELHPSRILVAIRGMHNDVGLNAEIQTEQSAAEVITLEFAGEVDQHADSVLLPLLLSELPVVIWSRDLVPGDPARCDLSALAHRKIVDSMTTDDPMATVYELARSHQPGTTDLSWTRLTRWRALLVAALNQVRSTVTSAEVVGPLSSAPSELLAAWLRMRLQVPVLRPDAVSSYPGLHMVKLVTEAGDVVLQRFSPIEASLSLPGQPDRRVALARRTVPQLLSEELSRLSGDEAFDHLMAFMATEEQS</sequence>
<dbReference type="InterPro" id="IPR046802">
    <property type="entry name" value="OpcA_G6PD_C"/>
</dbReference>
<accession>A0AAN0KAC8</accession>
<dbReference type="EMBL" id="AP028056">
    <property type="protein sequence ID" value="BEH01190.1"/>
    <property type="molecule type" value="Genomic_DNA"/>
</dbReference>
<dbReference type="KEGG" id="broo:brsh051_04710"/>
<dbReference type="Pfam" id="PF10128">
    <property type="entry name" value="OpcA_G6PD_assem"/>
    <property type="match status" value="1"/>
</dbReference>
<dbReference type="PANTHER" id="PTHR38658">
    <property type="entry name" value="OXPP CYCLE PROTEIN OPCA-RELATED"/>
    <property type="match status" value="1"/>
</dbReference>
<organism evidence="3 4">
    <name type="scientific">Brooklawnia propionicigenes</name>
    <dbReference type="NCBI Taxonomy" id="3041175"/>
    <lineage>
        <taxon>Bacteria</taxon>
        <taxon>Bacillati</taxon>
        <taxon>Actinomycetota</taxon>
        <taxon>Actinomycetes</taxon>
        <taxon>Propionibacteriales</taxon>
        <taxon>Propionibacteriaceae</taxon>
        <taxon>Brooklawnia</taxon>
    </lineage>
</organism>
<evidence type="ECO:0000259" key="2">
    <source>
        <dbReference type="Pfam" id="PF20171"/>
    </source>
</evidence>
<dbReference type="PANTHER" id="PTHR38658:SF1">
    <property type="entry name" value="OXPP CYCLE PROTEIN OPCA-RELATED"/>
    <property type="match status" value="1"/>
</dbReference>
<dbReference type="RefSeq" id="WP_286267207.1">
    <property type="nucleotide sequence ID" value="NZ_AP028056.1"/>
</dbReference>
<feature type="domain" description="Glucose-6-phosphate dehydrogenase assembly protein OpcA N-terminal" evidence="1">
    <location>
        <begin position="52"/>
        <end position="158"/>
    </location>
</feature>
<dbReference type="Proteomes" id="UP001431656">
    <property type="component" value="Chromosome"/>
</dbReference>
<proteinExistence type="predicted"/>
<evidence type="ECO:0000313" key="4">
    <source>
        <dbReference type="Proteomes" id="UP001431656"/>
    </source>
</evidence>
<gene>
    <name evidence="3" type="primary">opcA</name>
    <name evidence="3" type="ORF">brsh051_04710</name>
</gene>
<name>A0AAN0KAC8_9ACTN</name>